<comment type="caution">
    <text evidence="1">The sequence shown here is derived from an EMBL/GenBank/DDBJ whole genome shotgun (WGS) entry which is preliminary data.</text>
</comment>
<reference evidence="2" key="1">
    <citation type="journal article" date="2019" name="Curr. Biol.">
        <title>Genome Sequence of Striga asiatica Provides Insight into the Evolution of Plant Parasitism.</title>
        <authorList>
            <person name="Yoshida S."/>
            <person name="Kim S."/>
            <person name="Wafula E.K."/>
            <person name="Tanskanen J."/>
            <person name="Kim Y.M."/>
            <person name="Honaas L."/>
            <person name="Yang Z."/>
            <person name="Spallek T."/>
            <person name="Conn C.E."/>
            <person name="Ichihashi Y."/>
            <person name="Cheong K."/>
            <person name="Cui S."/>
            <person name="Der J.P."/>
            <person name="Gundlach H."/>
            <person name="Jiao Y."/>
            <person name="Hori C."/>
            <person name="Ishida J.K."/>
            <person name="Kasahara H."/>
            <person name="Kiba T."/>
            <person name="Kim M.S."/>
            <person name="Koo N."/>
            <person name="Laohavisit A."/>
            <person name="Lee Y.H."/>
            <person name="Lumba S."/>
            <person name="McCourt P."/>
            <person name="Mortimer J.C."/>
            <person name="Mutuku J.M."/>
            <person name="Nomura T."/>
            <person name="Sasaki-Sekimoto Y."/>
            <person name="Seto Y."/>
            <person name="Wang Y."/>
            <person name="Wakatake T."/>
            <person name="Sakakibara H."/>
            <person name="Demura T."/>
            <person name="Yamaguchi S."/>
            <person name="Yoneyama K."/>
            <person name="Manabe R.I."/>
            <person name="Nelson D.C."/>
            <person name="Schulman A.H."/>
            <person name="Timko M.P."/>
            <person name="dePamphilis C.W."/>
            <person name="Choi D."/>
            <person name="Shirasu K."/>
        </authorList>
    </citation>
    <scope>NUCLEOTIDE SEQUENCE [LARGE SCALE GENOMIC DNA]</scope>
    <source>
        <strain evidence="2">cv. UVA1</strain>
    </source>
</reference>
<gene>
    <name evidence="1" type="ORF">STAS_26073</name>
</gene>
<sequence>MFPLKRNKVVTYQKKGVFYRTKQAVIGLSLSPKLQLLGKLPRASFPGLCLHVHIFFLLFLRVFDFTSLRSFRHLLSFFHDSGYSDSGNVTYRNPFFVSYLLLLSLGAALRFQVFYCKSIVRTSSLICLHVLGLGCDGVFEWGESGAEGILPISPPLPERRALRLVPVSGIDRENLILLYSRNRNCFIDELMSILSFPAAKHRRRIFYIALRHWLEGSSKFLVRIKGDFNLPLSAPTLLVEYEGAKQDVRPKERSLQNDQVVKNPRPVKVGAGAVHNQRGAITYKERNEGQQRRESDIQITDRERKVAMRHEFDDRHNSYKAVRSSPSMTEAFESKSRKSKNFYIPWAWECIYWRYLNRAYTHASLSSAARQPAPGGSHCRCIVERTLRAGTRYCVWKMGPALLLSLRVLLHTVQ</sequence>
<evidence type="ECO:0000313" key="1">
    <source>
        <dbReference type="EMBL" id="GER48857.1"/>
    </source>
</evidence>
<evidence type="ECO:0000313" key="2">
    <source>
        <dbReference type="Proteomes" id="UP000325081"/>
    </source>
</evidence>
<dbReference type="EMBL" id="BKCP01008371">
    <property type="protein sequence ID" value="GER48857.1"/>
    <property type="molecule type" value="Genomic_DNA"/>
</dbReference>
<protein>
    <submittedName>
        <fullName evidence="1">Replication factor C small subunit</fullName>
    </submittedName>
</protein>
<accession>A0A5A7QWV1</accession>
<dbReference type="Proteomes" id="UP000325081">
    <property type="component" value="Unassembled WGS sequence"/>
</dbReference>
<organism evidence="1 2">
    <name type="scientific">Striga asiatica</name>
    <name type="common">Asiatic witchweed</name>
    <name type="synonym">Buchnera asiatica</name>
    <dbReference type="NCBI Taxonomy" id="4170"/>
    <lineage>
        <taxon>Eukaryota</taxon>
        <taxon>Viridiplantae</taxon>
        <taxon>Streptophyta</taxon>
        <taxon>Embryophyta</taxon>
        <taxon>Tracheophyta</taxon>
        <taxon>Spermatophyta</taxon>
        <taxon>Magnoliopsida</taxon>
        <taxon>eudicotyledons</taxon>
        <taxon>Gunneridae</taxon>
        <taxon>Pentapetalae</taxon>
        <taxon>asterids</taxon>
        <taxon>lamiids</taxon>
        <taxon>Lamiales</taxon>
        <taxon>Orobanchaceae</taxon>
        <taxon>Buchnereae</taxon>
        <taxon>Striga</taxon>
    </lineage>
</organism>
<proteinExistence type="predicted"/>
<keyword evidence="2" id="KW-1185">Reference proteome</keyword>
<name>A0A5A7QWV1_STRAF</name>
<dbReference type="AlphaFoldDB" id="A0A5A7QWV1"/>